<sequence>MANQETSEDMDTFAMKLIKNLQTSPLYSELKFTAKEITCNSITDQSHLKQQIYDGLAKSGWTRKLHNEIFRQLLQRVDVRSKDVTSEHIKEPLAYIRRAQSSWEKRILKSLNSMCTELSVPLARKRPIPEQKEIRGAWNELSVEEPDLSAFRPVYGPKDFLDMLTLLKNPNLSTDQMTNFWSLLQLPIPVKSLTQLRKDFPELNPRWSQVGVDDNADGHSELFDARRVRLGQRVVAADNIALTQQYARRGIPPSLRAEMWLQIVGLRITDASTFMLK</sequence>
<gene>
    <name evidence="1" type="ORF">HOLleu_30422</name>
</gene>
<protein>
    <submittedName>
        <fullName evidence="1">TBC1 domain family member 19</fullName>
    </submittedName>
</protein>
<organism evidence="1 2">
    <name type="scientific">Holothuria leucospilota</name>
    <name type="common">Black long sea cucumber</name>
    <name type="synonym">Mertensiothuria leucospilota</name>
    <dbReference type="NCBI Taxonomy" id="206669"/>
    <lineage>
        <taxon>Eukaryota</taxon>
        <taxon>Metazoa</taxon>
        <taxon>Echinodermata</taxon>
        <taxon>Eleutherozoa</taxon>
        <taxon>Echinozoa</taxon>
        <taxon>Holothuroidea</taxon>
        <taxon>Aspidochirotacea</taxon>
        <taxon>Aspidochirotida</taxon>
        <taxon>Holothuriidae</taxon>
        <taxon>Holothuria</taxon>
    </lineage>
</organism>
<dbReference type="EMBL" id="JAIZAY010000015">
    <property type="protein sequence ID" value="KAJ8028237.1"/>
    <property type="molecule type" value="Genomic_DNA"/>
</dbReference>
<dbReference type="AlphaFoldDB" id="A0A9Q1BKB9"/>
<reference evidence="1" key="1">
    <citation type="submission" date="2021-10" db="EMBL/GenBank/DDBJ databases">
        <title>Tropical sea cucumber genome reveals ecological adaptation and Cuvierian tubules defense mechanism.</title>
        <authorList>
            <person name="Chen T."/>
        </authorList>
    </citation>
    <scope>NUCLEOTIDE SEQUENCE</scope>
    <source>
        <strain evidence="1">Nanhai2018</strain>
        <tissue evidence="1">Muscle</tissue>
    </source>
</reference>
<evidence type="ECO:0000313" key="1">
    <source>
        <dbReference type="EMBL" id="KAJ8028237.1"/>
    </source>
</evidence>
<name>A0A9Q1BKB9_HOLLE</name>
<dbReference type="OrthoDB" id="10249775at2759"/>
<keyword evidence="2" id="KW-1185">Reference proteome</keyword>
<proteinExistence type="predicted"/>
<dbReference type="PANTHER" id="PTHR16110">
    <property type="entry name" value="TBC1 DOMAIN FAMILY MEMBER 19"/>
    <property type="match status" value="1"/>
</dbReference>
<evidence type="ECO:0000313" key="2">
    <source>
        <dbReference type="Proteomes" id="UP001152320"/>
    </source>
</evidence>
<dbReference type="Proteomes" id="UP001152320">
    <property type="component" value="Chromosome 15"/>
</dbReference>
<comment type="caution">
    <text evidence="1">The sequence shown here is derived from an EMBL/GenBank/DDBJ whole genome shotgun (WGS) entry which is preliminary data.</text>
</comment>
<dbReference type="PANTHER" id="PTHR16110:SF1">
    <property type="entry name" value="TBC1 DOMAIN FAMILY MEMBER 19"/>
    <property type="match status" value="1"/>
</dbReference>
<dbReference type="InterPro" id="IPR042507">
    <property type="entry name" value="TBC1D19"/>
</dbReference>
<accession>A0A9Q1BKB9</accession>